<dbReference type="InterPro" id="IPR045063">
    <property type="entry name" value="Dynamin_N"/>
</dbReference>
<evidence type="ECO:0000259" key="2">
    <source>
        <dbReference type="PROSITE" id="PS51388"/>
    </source>
</evidence>
<dbReference type="Gene3D" id="3.40.50.300">
    <property type="entry name" value="P-loop containing nucleotide triphosphate hydrolases"/>
    <property type="match status" value="1"/>
</dbReference>
<organism evidence="3 4">
    <name type="scientific">Colletotrichum musicola</name>
    <dbReference type="NCBI Taxonomy" id="2175873"/>
    <lineage>
        <taxon>Eukaryota</taxon>
        <taxon>Fungi</taxon>
        <taxon>Dikarya</taxon>
        <taxon>Ascomycota</taxon>
        <taxon>Pezizomycotina</taxon>
        <taxon>Sordariomycetes</taxon>
        <taxon>Hypocreomycetidae</taxon>
        <taxon>Glomerellales</taxon>
        <taxon>Glomerellaceae</taxon>
        <taxon>Colletotrichum</taxon>
        <taxon>Colletotrichum orchidearum species complex</taxon>
    </lineage>
</organism>
<dbReference type="PANTHER" id="PTHR11566:SF21">
    <property type="entry name" value="DYNAMIN RELATED PROTEIN 1, ISOFORM A"/>
    <property type="match status" value="1"/>
</dbReference>
<dbReference type="GO" id="GO:0005525">
    <property type="term" value="F:GTP binding"/>
    <property type="evidence" value="ECO:0007669"/>
    <property type="project" value="InterPro"/>
</dbReference>
<dbReference type="InterPro" id="IPR022812">
    <property type="entry name" value="Dynamin"/>
</dbReference>
<dbReference type="InterPro" id="IPR003130">
    <property type="entry name" value="GED"/>
</dbReference>
<name>A0A8H6JS89_9PEZI</name>
<dbReference type="PANTHER" id="PTHR11566">
    <property type="entry name" value="DYNAMIN"/>
    <property type="match status" value="1"/>
</dbReference>
<reference evidence="3" key="1">
    <citation type="journal article" date="2020" name="Phytopathology">
        <title>Genome Sequence Resources of Colletotrichum truncatum, C. plurivorum, C. musicola, and C. sojae: Four Species Pathogenic to Soybean (Glycine max).</title>
        <authorList>
            <person name="Rogerio F."/>
            <person name="Boufleur T.R."/>
            <person name="Ciampi-Guillardi M."/>
            <person name="Sukno S.A."/>
            <person name="Thon M.R."/>
            <person name="Massola Junior N.S."/>
            <person name="Baroncelli R."/>
        </authorList>
    </citation>
    <scope>NUCLEOTIDE SEQUENCE</scope>
    <source>
        <strain evidence="3">LFN0074</strain>
    </source>
</reference>
<dbReference type="EMBL" id="WIGM01000647">
    <property type="protein sequence ID" value="KAF6817733.1"/>
    <property type="molecule type" value="Genomic_DNA"/>
</dbReference>
<dbReference type="GO" id="GO:0008017">
    <property type="term" value="F:microtubule binding"/>
    <property type="evidence" value="ECO:0007669"/>
    <property type="project" value="TreeGrafter"/>
</dbReference>
<dbReference type="Pfam" id="PF02212">
    <property type="entry name" value="GED"/>
    <property type="match status" value="1"/>
</dbReference>
<evidence type="ECO:0000313" key="3">
    <source>
        <dbReference type="EMBL" id="KAF6817733.1"/>
    </source>
</evidence>
<sequence length="607" mass="70207">MTDRSPIAGETSQQTLHTFIEEAHQAIFEGDKNEQTIKDDVLSIRITGPNKRALQLVDLPGLIGFDRTSTGIVPKIEGMVRLYMAMPQSTILAVVPGNNDIDNNHILTWCDEYDPEGQRTLGIITKPDIASDPNAIVDIIKGNVAPFSKFQWHLIRNLGPNYPDSSSADRDEEERRTFQQEPWNQLLPEQIGIDNLRSRLRQMYFSAAETELPELEGKLRRELRKDRFNNLAEEPRPESLVQAFQKATQRLKEDARDKAKGTYAYNTNQFLETSAVLLRSRVQEQDRQFRDKMIINGHSWSSQAGMAPLDPNEGLMPPTPSSDSRSGVSSLVFSDLKTEIQMASEFLKNTRGIALPGLFTPDRIANLFWKISEPWHGITEEHIEHVYTWCKKYFMEVTQSIFNKTDSNMNLDGGQLPDGFDNATVVASNYVQQYVIPELKKAREMARKELWRLEQDRQDWPKNLDKRFLVDQKNHRQRTEFRYTTRVMHGRLEGRDDGVLDPELLADQRGLSQPQDYQDHEAEEFLNAMQSHYLISRDIFISNVIMQVVERHFMRDIQKLIPDDLDEKEVQELLKEDSDSARKRAELRKEKSRFEKALQTLKSFQRL</sequence>
<feature type="region of interest" description="Disordered" evidence="1">
    <location>
        <begin position="161"/>
        <end position="183"/>
    </location>
</feature>
<dbReference type="AlphaFoldDB" id="A0A8H6JS89"/>
<gene>
    <name evidence="3" type="ORF">CMUS01_12030</name>
</gene>
<keyword evidence="4" id="KW-1185">Reference proteome</keyword>
<feature type="region of interest" description="Disordered" evidence="1">
    <location>
        <begin position="307"/>
        <end position="327"/>
    </location>
</feature>
<dbReference type="GO" id="GO:0048312">
    <property type="term" value="P:intracellular distribution of mitochondria"/>
    <property type="evidence" value="ECO:0007669"/>
    <property type="project" value="TreeGrafter"/>
</dbReference>
<dbReference type="PRINTS" id="PR00195">
    <property type="entry name" value="DYNAMIN"/>
</dbReference>
<dbReference type="GO" id="GO:0005874">
    <property type="term" value="C:microtubule"/>
    <property type="evidence" value="ECO:0007669"/>
    <property type="project" value="TreeGrafter"/>
</dbReference>
<dbReference type="GO" id="GO:0005739">
    <property type="term" value="C:mitochondrion"/>
    <property type="evidence" value="ECO:0007669"/>
    <property type="project" value="TreeGrafter"/>
</dbReference>
<dbReference type="GO" id="GO:0003924">
    <property type="term" value="F:GTPase activity"/>
    <property type="evidence" value="ECO:0007669"/>
    <property type="project" value="InterPro"/>
</dbReference>
<proteinExistence type="predicted"/>
<dbReference type="OrthoDB" id="415706at2759"/>
<feature type="domain" description="GED" evidence="2">
    <location>
        <begin position="522"/>
        <end position="607"/>
    </location>
</feature>
<dbReference type="InterPro" id="IPR027417">
    <property type="entry name" value="P-loop_NTPase"/>
</dbReference>
<dbReference type="GO" id="GO:0016020">
    <property type="term" value="C:membrane"/>
    <property type="evidence" value="ECO:0007669"/>
    <property type="project" value="TreeGrafter"/>
</dbReference>
<comment type="caution">
    <text evidence="3">The sequence shown here is derived from an EMBL/GenBank/DDBJ whole genome shotgun (WGS) entry which is preliminary data.</text>
</comment>
<protein>
    <submittedName>
        <fullName evidence="3">Vacuolar sorting protein VPS1</fullName>
    </submittedName>
</protein>
<dbReference type="Proteomes" id="UP000639643">
    <property type="component" value="Unassembled WGS sequence"/>
</dbReference>
<evidence type="ECO:0000313" key="4">
    <source>
        <dbReference type="Proteomes" id="UP000639643"/>
    </source>
</evidence>
<evidence type="ECO:0000256" key="1">
    <source>
        <dbReference type="SAM" id="MobiDB-lite"/>
    </source>
</evidence>
<accession>A0A8H6JS89</accession>
<dbReference type="InterPro" id="IPR020850">
    <property type="entry name" value="GED_dom"/>
</dbReference>
<dbReference type="PROSITE" id="PS51388">
    <property type="entry name" value="GED"/>
    <property type="match status" value="1"/>
</dbReference>
<dbReference type="SUPFAM" id="SSF52540">
    <property type="entry name" value="P-loop containing nucleoside triphosphate hydrolases"/>
    <property type="match status" value="1"/>
</dbReference>
<dbReference type="GO" id="GO:0016559">
    <property type="term" value="P:peroxisome fission"/>
    <property type="evidence" value="ECO:0007669"/>
    <property type="project" value="TreeGrafter"/>
</dbReference>
<feature type="compositionally biased region" description="Basic and acidic residues" evidence="1">
    <location>
        <begin position="167"/>
        <end position="178"/>
    </location>
</feature>
<dbReference type="GO" id="GO:0006897">
    <property type="term" value="P:endocytosis"/>
    <property type="evidence" value="ECO:0007669"/>
    <property type="project" value="TreeGrafter"/>
</dbReference>
<dbReference type="GO" id="GO:0000266">
    <property type="term" value="P:mitochondrial fission"/>
    <property type="evidence" value="ECO:0007669"/>
    <property type="project" value="TreeGrafter"/>
</dbReference>
<dbReference type="Pfam" id="PF00350">
    <property type="entry name" value="Dynamin_N"/>
    <property type="match status" value="1"/>
</dbReference>